<sequence>MFVHTTSMTTYGGGATLWGFYALGGFGTTSLGSSTTSTRDGASTGHGYISSKDFFYFFLKNTNIWFYAHSICFRA</sequence>
<keyword evidence="2" id="KW-1185">Reference proteome</keyword>
<reference evidence="1 2" key="1">
    <citation type="journal article" date="2007" name="Virology">
        <title>Sequence and annotation of the 369-kb NY-2A and the 345-kb AR158 viruses that infect Chlorella NC64A.</title>
        <authorList>
            <person name="Fitzgerald L.A."/>
            <person name="Graves M.V."/>
            <person name="Li X."/>
            <person name="Feldblyum T."/>
            <person name="Nierman W.C."/>
            <person name="Van Etten J.L."/>
        </authorList>
    </citation>
    <scope>NUCLEOTIDE SEQUENCE [LARGE SCALE GENOMIC DNA]</scope>
    <source>
        <strain evidence="1 2">NY-2A</strain>
    </source>
</reference>
<dbReference type="GeneID" id="5659287"/>
<dbReference type="Proteomes" id="UP000202419">
    <property type="component" value="Segment"/>
</dbReference>
<organismHost>
    <name type="scientific">Chlorella</name>
    <dbReference type="NCBI Taxonomy" id="3071"/>
</organismHost>
<dbReference type="RefSeq" id="YP_001497892.1">
    <property type="nucleotide sequence ID" value="NC_009898.1"/>
</dbReference>
<evidence type="ECO:0000313" key="1">
    <source>
        <dbReference type="EMBL" id="ABT15095.1"/>
    </source>
</evidence>
<accession>A7IXM1</accession>
<proteinExistence type="predicted"/>
<organism evidence="1 2">
    <name type="scientific">Paramecium bursaria Chlorella virus NY2A</name>
    <name type="common">PBCV-NY2A</name>
    <dbReference type="NCBI Taxonomy" id="46021"/>
    <lineage>
        <taxon>Viruses</taxon>
        <taxon>Varidnaviria</taxon>
        <taxon>Bamfordvirae</taxon>
        <taxon>Nucleocytoviricota</taxon>
        <taxon>Megaviricetes</taxon>
        <taxon>Algavirales</taxon>
        <taxon>Phycodnaviridae</taxon>
        <taxon>Chlorovirus</taxon>
        <taxon>Chlorovirus americanus</taxon>
    </lineage>
</organism>
<dbReference type="EMBL" id="DQ491002">
    <property type="protein sequence ID" value="ABT15095.1"/>
    <property type="molecule type" value="Genomic_DNA"/>
</dbReference>
<protein>
    <submittedName>
        <fullName evidence="1">Uncharacterized protein B696R</fullName>
    </submittedName>
</protein>
<gene>
    <name evidence="1" type="primary">B696R</name>
    <name evidence="1" type="ORF">NY2A_B696R</name>
</gene>
<name>A7IXM1_PBCVN</name>
<dbReference type="KEGG" id="vg:5659287"/>
<evidence type="ECO:0000313" key="2">
    <source>
        <dbReference type="Proteomes" id="UP000202419"/>
    </source>
</evidence>